<name>W2GTP0_PHYNI</name>
<organism evidence="1">
    <name type="scientific">Phytophthora nicotianae</name>
    <name type="common">Potato buckeye rot agent</name>
    <name type="synonym">Phytophthora parasitica</name>
    <dbReference type="NCBI Taxonomy" id="4792"/>
    <lineage>
        <taxon>Eukaryota</taxon>
        <taxon>Sar</taxon>
        <taxon>Stramenopiles</taxon>
        <taxon>Oomycota</taxon>
        <taxon>Peronosporomycetes</taxon>
        <taxon>Peronosporales</taxon>
        <taxon>Peronosporaceae</taxon>
        <taxon>Phytophthora</taxon>
    </lineage>
</organism>
<evidence type="ECO:0000313" key="3">
    <source>
        <dbReference type="EMBL" id="ETM45519.1"/>
    </source>
</evidence>
<dbReference type="EMBL" id="KI686535">
    <property type="protein sequence ID" value="ETK85666.1"/>
    <property type="molecule type" value="Genomic_DNA"/>
</dbReference>
<accession>W2GTP0</accession>
<evidence type="ECO:0000313" key="2">
    <source>
        <dbReference type="EMBL" id="ETL24157.1"/>
    </source>
</evidence>
<protein>
    <submittedName>
        <fullName evidence="1">Uncharacterized protein</fullName>
    </submittedName>
</protein>
<dbReference type="EMBL" id="KI693133">
    <property type="protein sequence ID" value="ETM45519.1"/>
    <property type="molecule type" value="Genomic_DNA"/>
</dbReference>
<reference evidence="3" key="3">
    <citation type="submission" date="2013-11" db="EMBL/GenBank/DDBJ databases">
        <title>The Genome Sequence of Phytophthora parasitica IAC_01/95.</title>
        <authorList>
            <consortium name="The Broad Institute Genomics Platform"/>
            <person name="Russ C."/>
            <person name="Tyler B."/>
            <person name="Panabieres F."/>
            <person name="Shan W."/>
            <person name="Tripathy S."/>
            <person name="Grunwald N."/>
            <person name="Machado M."/>
            <person name="Johnson C.S."/>
            <person name="Arredondo F."/>
            <person name="Hong C."/>
            <person name="Coffey M."/>
            <person name="Young S.K."/>
            <person name="Zeng Q."/>
            <person name="Gargeya S."/>
            <person name="Fitzgerald M."/>
            <person name="Abouelleil A."/>
            <person name="Alvarado L."/>
            <person name="Chapman S.B."/>
            <person name="Gainer-Dewar J."/>
            <person name="Goldberg J."/>
            <person name="Griggs A."/>
            <person name="Gujja S."/>
            <person name="Hansen M."/>
            <person name="Howarth C."/>
            <person name="Imamovic A."/>
            <person name="Ireland A."/>
            <person name="Larimer J."/>
            <person name="McCowan C."/>
            <person name="Murphy C."/>
            <person name="Pearson M."/>
            <person name="Poon T.W."/>
            <person name="Priest M."/>
            <person name="Roberts A."/>
            <person name="Saif S."/>
            <person name="Shea T."/>
            <person name="Sykes S."/>
            <person name="Wortman J."/>
            <person name="Nusbaum C."/>
            <person name="Birren B."/>
        </authorList>
    </citation>
    <scope>NUCLEOTIDE SEQUENCE [LARGE SCALE GENOMIC DNA]</scope>
    <source>
        <strain evidence="3">IAC_01/95</strain>
    </source>
</reference>
<gene>
    <name evidence="3" type="ORF">L914_09456</name>
    <name evidence="1" type="ORF">L915_09591</name>
    <name evidence="2" type="ORF">L916_21831</name>
</gene>
<dbReference type="AlphaFoldDB" id="W2GTP0"/>
<dbReference type="EMBL" id="KI677052">
    <property type="protein sequence ID" value="ETL24157.1"/>
    <property type="molecule type" value="Genomic_DNA"/>
</dbReference>
<reference evidence="1" key="1">
    <citation type="submission" date="2013-11" db="EMBL/GenBank/DDBJ databases">
        <title>The Genome Sequence of Phytophthora parasitica CJ02B3.</title>
        <authorList>
            <consortium name="The Broad Institute Genomics Platform"/>
            <person name="Russ C."/>
            <person name="Tyler B."/>
            <person name="Panabieres F."/>
            <person name="Shan W."/>
            <person name="Tripathy S."/>
            <person name="Grunwald N."/>
            <person name="Machado M."/>
            <person name="Johnson C.S."/>
            <person name="Arredondo F."/>
            <person name="Hong C."/>
            <person name="Coffey M."/>
            <person name="Young S.K."/>
            <person name="Zeng Q."/>
            <person name="Gargeya S."/>
            <person name="Fitzgerald M."/>
            <person name="Abouelleil A."/>
            <person name="Alvarado L."/>
            <person name="Chapman S.B."/>
            <person name="Gainer-Dewar J."/>
            <person name="Goldberg J."/>
            <person name="Griggs A."/>
            <person name="Gujja S."/>
            <person name="Hansen M."/>
            <person name="Howarth C."/>
            <person name="Imamovic A."/>
            <person name="Ireland A."/>
            <person name="Larimer J."/>
            <person name="McCowan C."/>
            <person name="Murphy C."/>
            <person name="Pearson M."/>
            <person name="Poon T.W."/>
            <person name="Priest M."/>
            <person name="Roberts A."/>
            <person name="Saif S."/>
            <person name="Shea T."/>
            <person name="Sykes S."/>
            <person name="Wortman J."/>
            <person name="Nusbaum C."/>
            <person name="Birren B."/>
        </authorList>
    </citation>
    <scope>NUCLEOTIDE SEQUENCE [LARGE SCALE GENOMIC DNA]</scope>
    <source>
        <strain evidence="1">CJ02B3</strain>
    </source>
</reference>
<proteinExistence type="predicted"/>
<dbReference type="Proteomes" id="UP000053236">
    <property type="component" value="Unassembled WGS sequence"/>
</dbReference>
<dbReference type="Proteomes" id="UP000053864">
    <property type="component" value="Unassembled WGS sequence"/>
</dbReference>
<reference evidence="2" key="2">
    <citation type="submission" date="2013-11" db="EMBL/GenBank/DDBJ databases">
        <title>The Genome Sequence of Phytophthora parasitica CJ05E6.</title>
        <authorList>
            <consortium name="The Broad Institute Genomics Platform"/>
            <person name="Russ C."/>
            <person name="Tyler B."/>
            <person name="Panabieres F."/>
            <person name="Shan W."/>
            <person name="Tripathy S."/>
            <person name="Grunwald N."/>
            <person name="Machado M."/>
            <person name="Johnson C.S."/>
            <person name="Arredondo F."/>
            <person name="Hong C."/>
            <person name="Coffey M."/>
            <person name="Young S.K."/>
            <person name="Zeng Q."/>
            <person name="Gargeya S."/>
            <person name="Fitzgerald M."/>
            <person name="Abouelleil A."/>
            <person name="Alvarado L."/>
            <person name="Chapman S.B."/>
            <person name="Gainer-Dewar J."/>
            <person name="Goldberg J."/>
            <person name="Griggs A."/>
            <person name="Gujja S."/>
            <person name="Hansen M."/>
            <person name="Howarth C."/>
            <person name="Imamovic A."/>
            <person name="Ireland A."/>
            <person name="Larimer J."/>
            <person name="McCowan C."/>
            <person name="Murphy C."/>
            <person name="Pearson M."/>
            <person name="Poon T.W."/>
            <person name="Priest M."/>
            <person name="Roberts A."/>
            <person name="Saif S."/>
            <person name="Shea T."/>
            <person name="Sykes S."/>
            <person name="Wortman J."/>
            <person name="Nusbaum C."/>
            <person name="Birren B."/>
        </authorList>
    </citation>
    <scope>NUCLEOTIDE SEQUENCE [LARGE SCALE GENOMIC DNA]</scope>
    <source>
        <strain evidence="2">CJ05E6</strain>
    </source>
</reference>
<dbReference type="Proteomes" id="UP000054532">
    <property type="component" value="Unassembled WGS sequence"/>
</dbReference>
<evidence type="ECO:0000313" key="1">
    <source>
        <dbReference type="EMBL" id="ETK85666.1"/>
    </source>
</evidence>
<sequence>MNSSTMVEALGKKQHDMIKHLTSLATSLFATTG</sequence>